<feature type="transmembrane region" description="Helical" evidence="2">
    <location>
        <begin position="273"/>
        <end position="296"/>
    </location>
</feature>
<dbReference type="GO" id="GO:0015031">
    <property type="term" value="P:protein transport"/>
    <property type="evidence" value="ECO:0007669"/>
    <property type="project" value="InterPro"/>
</dbReference>
<proteinExistence type="inferred from homology"/>
<dbReference type="SUPFAM" id="SSF103491">
    <property type="entry name" value="Preprotein translocase SecY subunit"/>
    <property type="match status" value="1"/>
</dbReference>
<comment type="similarity">
    <text evidence="1">Belongs to the SecY/SEC61-alpha family.</text>
</comment>
<name>A0A5C5SD53_9STRE</name>
<accession>A0A5C5SD53</accession>
<feature type="transmembrane region" description="Helical" evidence="2">
    <location>
        <begin position="124"/>
        <end position="143"/>
    </location>
</feature>
<dbReference type="AlphaFoldDB" id="A0A5C5SD53"/>
<organism evidence="3 4">
    <name type="scientific">Streptococcus cuniculipharyngis</name>
    <dbReference type="NCBI Taxonomy" id="1562651"/>
    <lineage>
        <taxon>Bacteria</taxon>
        <taxon>Bacillati</taxon>
        <taxon>Bacillota</taxon>
        <taxon>Bacilli</taxon>
        <taxon>Lactobacillales</taxon>
        <taxon>Streptococcaceae</taxon>
        <taxon>Streptococcus</taxon>
    </lineage>
</organism>
<feature type="transmembrane region" description="Helical" evidence="2">
    <location>
        <begin position="180"/>
        <end position="199"/>
    </location>
</feature>
<dbReference type="PRINTS" id="PR00303">
    <property type="entry name" value="SECYTRNLCASE"/>
</dbReference>
<dbReference type="OrthoDB" id="2055747at2"/>
<comment type="caution">
    <text evidence="3">The sequence shown here is derived from an EMBL/GenBank/DDBJ whole genome shotgun (WGS) entry which is preliminary data.</text>
</comment>
<dbReference type="PANTHER" id="PTHR10906">
    <property type="entry name" value="SECY/SEC61-ALPHA FAMILY MEMBER"/>
    <property type="match status" value="1"/>
</dbReference>
<protein>
    <recommendedName>
        <fullName evidence="5">Accessory Sec system protein translocase subunit SecY2</fullName>
    </recommendedName>
</protein>
<keyword evidence="4" id="KW-1185">Reference proteome</keyword>
<evidence type="ECO:0008006" key="5">
    <source>
        <dbReference type="Google" id="ProtNLM"/>
    </source>
</evidence>
<dbReference type="Gene3D" id="1.10.3370.10">
    <property type="entry name" value="SecY subunit domain"/>
    <property type="match status" value="1"/>
</dbReference>
<dbReference type="InterPro" id="IPR002208">
    <property type="entry name" value="SecY/SEC61-alpha"/>
</dbReference>
<evidence type="ECO:0000313" key="3">
    <source>
        <dbReference type="EMBL" id="TWS98896.1"/>
    </source>
</evidence>
<feature type="transmembrane region" description="Helical" evidence="2">
    <location>
        <begin position="150"/>
        <end position="168"/>
    </location>
</feature>
<dbReference type="PIRSF" id="PIRSF004557">
    <property type="entry name" value="SecY"/>
    <property type="match status" value="1"/>
</dbReference>
<dbReference type="EMBL" id="VOHL01000001">
    <property type="protein sequence ID" value="TWS98896.1"/>
    <property type="molecule type" value="Genomic_DNA"/>
</dbReference>
<feature type="transmembrane region" description="Helical" evidence="2">
    <location>
        <begin position="234"/>
        <end position="253"/>
    </location>
</feature>
<sequence length="400" mass="44542">MTLVTYQPLRRKLACSVLIILVFLLGRKIPLPYLQDLSINNPLLTLSSMMTGGNLTRLSLFSLGLSPWMYAKLLLRLLSLGQEQDNWLLKQDSYSKGLSLIFSLLQAYFLVSSLVNQASLVFDGLAWLTVFLLTTGSFVLLWLTEVNSRYGIGQASLIILVGMLSGQLQTLGDLSLPSGMSGIIVLVWLMLAIYLGVSLEKTTYPLAVKRLAISHPQFQDYSLPLGVNLGRSMAVLYAHSFLLLGQYALDFGAARFPRLLNWLWWKEAVSLDYPLGISFYAILVVILTLVFAFLNFDSLSFVCNLQKSGDYLLYQNPGRASLAYVNHVLKRISLFTGLLLSLLVSLPWWLALYEPSFFPLAGLTSQALAITGMIRSIQEEVKTICLPLAYGPIFQEKTEG</sequence>
<evidence type="ECO:0000313" key="4">
    <source>
        <dbReference type="Proteomes" id="UP000317430"/>
    </source>
</evidence>
<dbReference type="InterPro" id="IPR023201">
    <property type="entry name" value="SecY_dom_sf"/>
</dbReference>
<evidence type="ECO:0000256" key="1">
    <source>
        <dbReference type="RuleBase" id="RU004349"/>
    </source>
</evidence>
<feature type="transmembrane region" description="Helical" evidence="2">
    <location>
        <begin position="58"/>
        <end position="78"/>
    </location>
</feature>
<keyword evidence="2" id="KW-0472">Membrane</keyword>
<dbReference type="RefSeq" id="WP_146565913.1">
    <property type="nucleotide sequence ID" value="NZ_VOHL01000001.1"/>
</dbReference>
<dbReference type="Pfam" id="PF00344">
    <property type="entry name" value="SecY"/>
    <property type="match status" value="1"/>
</dbReference>
<keyword evidence="2" id="KW-0812">Transmembrane</keyword>
<evidence type="ECO:0000256" key="2">
    <source>
        <dbReference type="SAM" id="Phobius"/>
    </source>
</evidence>
<feature type="transmembrane region" description="Helical" evidence="2">
    <location>
        <begin position="332"/>
        <end position="350"/>
    </location>
</feature>
<dbReference type="GO" id="GO:0016020">
    <property type="term" value="C:membrane"/>
    <property type="evidence" value="ECO:0007669"/>
    <property type="project" value="InterPro"/>
</dbReference>
<reference evidence="3 4" key="1">
    <citation type="submission" date="2019-08" db="EMBL/GenBank/DDBJ databases">
        <authorList>
            <person name="Lei W."/>
        </authorList>
    </citation>
    <scope>NUCLEOTIDE SEQUENCE [LARGE SCALE GENOMIC DNA]</scope>
    <source>
        <strain evidence="3 4">CCUG 66496</strain>
    </source>
</reference>
<feature type="transmembrane region" description="Helical" evidence="2">
    <location>
        <begin position="98"/>
        <end position="118"/>
    </location>
</feature>
<keyword evidence="2" id="KW-1133">Transmembrane helix</keyword>
<dbReference type="Proteomes" id="UP000317430">
    <property type="component" value="Unassembled WGS sequence"/>
</dbReference>
<gene>
    <name evidence="3" type="ORF">FRX57_01465</name>
</gene>